<dbReference type="EMBL" id="CAEZSF010000005">
    <property type="protein sequence ID" value="CAB4529927.1"/>
    <property type="molecule type" value="Genomic_DNA"/>
</dbReference>
<feature type="region of interest" description="Disordered" evidence="1">
    <location>
        <begin position="1"/>
        <end position="41"/>
    </location>
</feature>
<dbReference type="Gene3D" id="3.40.50.1820">
    <property type="entry name" value="alpha/beta hydrolase"/>
    <property type="match status" value="1"/>
</dbReference>
<accession>A0A6J6AU68</accession>
<dbReference type="PANTHER" id="PTHR13617:SF14">
    <property type="entry name" value="PROTEIN ABHD18"/>
    <property type="match status" value="1"/>
</dbReference>
<dbReference type="AlphaFoldDB" id="A0A6J6AU68"/>
<sequence>MVATDSSDQSEENRGQSKDQNGAVPATAGGRRENAGVPKARVTPSYRAHVVADQLVRAAFGRLRNPPDAEQMRRIATETQRAAAVFKSKGWIDDPRSYHPQPPPLLDPIIRPSRAAGMRVERVKFPSGFKPPAGVPGRQRWMQYQENSLGRATVMRHKSGNRPWVMCIHGTGQGADTDLRSFRVRHLYAELGCNVVVAILPLHGPRQAPKGTEARFPTLDVLDNVNGIAQAAWDVRRLLSWVRTQEPTGIGVLGVSLGGYIAALVAGLEVEPLQCVLPIIPATDFPGLFIQQSPPALREQMEPFFEDSQLLHSVVSPLSFTPSTAVAARAIVGGLADRLIDPVDQVAPLWEHWERPEILWYPGGHLGHVIRSDLYSFIDRRLKLAGLTRV</sequence>
<proteinExistence type="predicted"/>
<dbReference type="Pfam" id="PF09752">
    <property type="entry name" value="ABHD18"/>
    <property type="match status" value="1"/>
</dbReference>
<protein>
    <submittedName>
        <fullName evidence="2">Unannotated protein</fullName>
    </submittedName>
</protein>
<dbReference type="SUPFAM" id="SSF53474">
    <property type="entry name" value="alpha/beta-Hydrolases"/>
    <property type="match status" value="1"/>
</dbReference>
<organism evidence="2">
    <name type="scientific">freshwater metagenome</name>
    <dbReference type="NCBI Taxonomy" id="449393"/>
    <lineage>
        <taxon>unclassified sequences</taxon>
        <taxon>metagenomes</taxon>
        <taxon>ecological metagenomes</taxon>
    </lineage>
</organism>
<name>A0A6J6AU68_9ZZZZ</name>
<evidence type="ECO:0000256" key="1">
    <source>
        <dbReference type="SAM" id="MobiDB-lite"/>
    </source>
</evidence>
<gene>
    <name evidence="2" type="ORF">UFOPK1358_00122</name>
</gene>
<dbReference type="InterPro" id="IPR029058">
    <property type="entry name" value="AB_hydrolase_fold"/>
</dbReference>
<dbReference type="PANTHER" id="PTHR13617">
    <property type="entry name" value="PROTEIN ABHD18"/>
    <property type="match status" value="1"/>
</dbReference>
<dbReference type="InterPro" id="IPR019149">
    <property type="entry name" value="ABHD18"/>
</dbReference>
<evidence type="ECO:0000313" key="2">
    <source>
        <dbReference type="EMBL" id="CAB4529927.1"/>
    </source>
</evidence>
<reference evidence="2" key="1">
    <citation type="submission" date="2020-05" db="EMBL/GenBank/DDBJ databases">
        <authorList>
            <person name="Chiriac C."/>
            <person name="Salcher M."/>
            <person name="Ghai R."/>
            <person name="Kavagutti S V."/>
        </authorList>
    </citation>
    <scope>NUCLEOTIDE SEQUENCE</scope>
</reference>